<dbReference type="Proteomes" id="UP001501474">
    <property type="component" value="Unassembled WGS sequence"/>
</dbReference>
<evidence type="ECO:0000313" key="4">
    <source>
        <dbReference type="Proteomes" id="UP001501474"/>
    </source>
</evidence>
<name>A0ABN3ENY3_9ACTN</name>
<evidence type="ECO:0000256" key="1">
    <source>
        <dbReference type="SAM" id="MobiDB-lite"/>
    </source>
</evidence>
<evidence type="ECO:0000256" key="2">
    <source>
        <dbReference type="SAM" id="Phobius"/>
    </source>
</evidence>
<keyword evidence="4" id="KW-1185">Reference proteome</keyword>
<keyword evidence="2" id="KW-0472">Membrane</keyword>
<sequence length="97" mass="9754">MLVMGPAGPVGALAPAAPATTCALLLTIALWPAGQSRTCFPACPGLAATDVALLLPRGRASREETAPATAAPEVSRSEGLVVRAWQDEPPGKGGRPV</sequence>
<organism evidence="3 4">
    <name type="scientific">Streptomyces indiaensis</name>
    <dbReference type="NCBI Taxonomy" id="284033"/>
    <lineage>
        <taxon>Bacteria</taxon>
        <taxon>Bacillati</taxon>
        <taxon>Actinomycetota</taxon>
        <taxon>Actinomycetes</taxon>
        <taxon>Kitasatosporales</taxon>
        <taxon>Streptomycetaceae</taxon>
        <taxon>Streptomyces</taxon>
    </lineage>
</organism>
<accession>A0ABN3ENY3</accession>
<protein>
    <submittedName>
        <fullName evidence="3">Uncharacterized protein</fullName>
    </submittedName>
</protein>
<keyword evidence="2" id="KW-1133">Transmembrane helix</keyword>
<feature type="transmembrane region" description="Helical" evidence="2">
    <location>
        <begin position="12"/>
        <end position="31"/>
    </location>
</feature>
<proteinExistence type="predicted"/>
<gene>
    <name evidence="3" type="ORF">GCM10010104_71050</name>
</gene>
<dbReference type="EMBL" id="BAAART010000245">
    <property type="protein sequence ID" value="GAA2263615.1"/>
    <property type="molecule type" value="Genomic_DNA"/>
</dbReference>
<evidence type="ECO:0000313" key="3">
    <source>
        <dbReference type="EMBL" id="GAA2263615.1"/>
    </source>
</evidence>
<comment type="caution">
    <text evidence="3">The sequence shown here is derived from an EMBL/GenBank/DDBJ whole genome shotgun (WGS) entry which is preliminary data.</text>
</comment>
<keyword evidence="2" id="KW-0812">Transmembrane</keyword>
<reference evidence="3 4" key="1">
    <citation type="journal article" date="2019" name="Int. J. Syst. Evol. Microbiol.">
        <title>The Global Catalogue of Microorganisms (GCM) 10K type strain sequencing project: providing services to taxonomists for standard genome sequencing and annotation.</title>
        <authorList>
            <consortium name="The Broad Institute Genomics Platform"/>
            <consortium name="The Broad Institute Genome Sequencing Center for Infectious Disease"/>
            <person name="Wu L."/>
            <person name="Ma J."/>
        </authorList>
    </citation>
    <scope>NUCLEOTIDE SEQUENCE [LARGE SCALE GENOMIC DNA]</scope>
    <source>
        <strain evidence="3 4">JCM 3053</strain>
    </source>
</reference>
<dbReference type="RefSeq" id="WP_234849747.1">
    <property type="nucleotide sequence ID" value="NZ_BAAART010000245.1"/>
</dbReference>
<feature type="region of interest" description="Disordered" evidence="1">
    <location>
        <begin position="61"/>
        <end position="97"/>
    </location>
</feature>